<feature type="compositionally biased region" description="Polar residues" evidence="1">
    <location>
        <begin position="270"/>
        <end position="296"/>
    </location>
</feature>
<feature type="compositionally biased region" description="Polar residues" evidence="1">
    <location>
        <begin position="307"/>
        <end position="317"/>
    </location>
</feature>
<feature type="region of interest" description="Disordered" evidence="1">
    <location>
        <begin position="390"/>
        <end position="536"/>
    </location>
</feature>
<name>A0A8H6CG90_9LECA</name>
<feature type="compositionally biased region" description="Pro residues" evidence="1">
    <location>
        <begin position="347"/>
        <end position="358"/>
    </location>
</feature>
<feature type="compositionally biased region" description="Pro residues" evidence="1">
    <location>
        <begin position="409"/>
        <end position="418"/>
    </location>
</feature>
<dbReference type="EMBL" id="JACCJB010000011">
    <property type="protein sequence ID" value="KAF6222624.1"/>
    <property type="molecule type" value="Genomic_DNA"/>
</dbReference>
<comment type="caution">
    <text evidence="2">The sequence shown here is derived from an EMBL/GenBank/DDBJ whole genome shotgun (WGS) entry which is preliminary data.</text>
</comment>
<feature type="compositionally biased region" description="Polar residues" evidence="1">
    <location>
        <begin position="365"/>
        <end position="376"/>
    </location>
</feature>
<keyword evidence="3" id="KW-1185">Reference proteome</keyword>
<protein>
    <submittedName>
        <fullName evidence="2">Uncharacterized protein</fullName>
    </submittedName>
</protein>
<feature type="compositionally biased region" description="Basic and acidic residues" evidence="1">
    <location>
        <begin position="502"/>
        <end position="536"/>
    </location>
</feature>
<sequence>MPTYRSITISLISQFDILTIPEYAPPTTPTDPFSNAPTLVNPDHSLVSVYIPTYPSSQFWISYSISPPYPPKLLYYFKLYLNGNSVVSWGCGEDDAYRGKTMFGLFKPGHSSALARGTTLQQRVLCFGPDTAGLHNGALDNLSDVMEIKVFRSKGRKRVKPGFQTIQSVGISPNIDKKKSQQQAVGGINLVNAGTLLDNHPQRYYKYALLDPLDAPFATFRYYYRSWDQLEALGVISPHPSESSSITSIDSSPARSEQNLATTAERPLSPLNSSNTLESYVPVSASSDNTATNGSSHMAEEPKDSSTTEAGTATNLKKNSKGTDDDVESQSTTKSPEESPLKIPFFLPRPPTPPPSSPPSKLAQLPNSVPPTTRDFNTLASKESFASLIRKRLPDPDPSAFQLTDPSPTVEPPNPTLPSPGKASGLGKRSGTGSMGVLMSVVNSAKNRRRREAAADSVAGEEEPSESERTDGGTGESISTGSGSEGSGKARGTSAGKKDKKSVKEQKRREEEEEEIGKQPQEKKRGERKRNLWEEL</sequence>
<dbReference type="RefSeq" id="XP_037151970.1">
    <property type="nucleotide sequence ID" value="XM_037291608.1"/>
</dbReference>
<dbReference type="AlphaFoldDB" id="A0A8H6CG90"/>
<proteinExistence type="predicted"/>
<accession>A0A8H6CG90</accession>
<feature type="compositionally biased region" description="Low complexity" evidence="1">
    <location>
        <begin position="238"/>
        <end position="256"/>
    </location>
</feature>
<evidence type="ECO:0000313" key="3">
    <source>
        <dbReference type="Proteomes" id="UP000593566"/>
    </source>
</evidence>
<feature type="region of interest" description="Disordered" evidence="1">
    <location>
        <begin position="238"/>
        <end position="376"/>
    </location>
</feature>
<dbReference type="GeneID" id="59329089"/>
<organism evidence="2 3">
    <name type="scientific">Letharia lupina</name>
    <dbReference type="NCBI Taxonomy" id="560253"/>
    <lineage>
        <taxon>Eukaryota</taxon>
        <taxon>Fungi</taxon>
        <taxon>Dikarya</taxon>
        <taxon>Ascomycota</taxon>
        <taxon>Pezizomycotina</taxon>
        <taxon>Lecanoromycetes</taxon>
        <taxon>OSLEUM clade</taxon>
        <taxon>Lecanoromycetidae</taxon>
        <taxon>Lecanorales</taxon>
        <taxon>Lecanorineae</taxon>
        <taxon>Parmeliaceae</taxon>
        <taxon>Letharia</taxon>
    </lineage>
</organism>
<evidence type="ECO:0000256" key="1">
    <source>
        <dbReference type="SAM" id="MobiDB-lite"/>
    </source>
</evidence>
<reference evidence="2 3" key="1">
    <citation type="journal article" date="2020" name="Genomics">
        <title>Complete, high-quality genomes from long-read metagenomic sequencing of two wolf lichen thalli reveals enigmatic genome architecture.</title>
        <authorList>
            <person name="McKenzie S.K."/>
            <person name="Walston R.F."/>
            <person name="Allen J.L."/>
        </authorList>
    </citation>
    <scope>NUCLEOTIDE SEQUENCE [LARGE SCALE GENOMIC DNA]</scope>
    <source>
        <strain evidence="2">WasteWater1</strain>
    </source>
</reference>
<dbReference type="Proteomes" id="UP000593566">
    <property type="component" value="Unassembled WGS sequence"/>
</dbReference>
<gene>
    <name evidence="2" type="ORF">HO133_000671</name>
</gene>
<evidence type="ECO:0000313" key="2">
    <source>
        <dbReference type="EMBL" id="KAF6222624.1"/>
    </source>
</evidence>